<gene>
    <name evidence="1" type="ORF">WA1_44760</name>
</gene>
<reference evidence="1 2" key="1">
    <citation type="journal article" date="2013" name="Genome Biol. Evol.">
        <title>Genomes of Stigonematalean cyanobacteria (subsection V) and the evolution of oxygenic photosynthesis from prokaryotes to plastids.</title>
        <authorList>
            <person name="Dagan T."/>
            <person name="Roettger M."/>
            <person name="Stucken K."/>
            <person name="Landan G."/>
            <person name="Koch R."/>
            <person name="Major P."/>
            <person name="Gould S.B."/>
            <person name="Goremykin V.V."/>
            <person name="Rippka R."/>
            <person name="Tandeau de Marsac N."/>
            <person name="Gugger M."/>
            <person name="Lockhart P.J."/>
            <person name="Allen J.F."/>
            <person name="Brune I."/>
            <person name="Maus I."/>
            <person name="Puhler A."/>
            <person name="Martin W.F."/>
        </authorList>
    </citation>
    <scope>NUCLEOTIDE SEQUENCE [LARGE SCALE GENOMIC DNA]</scope>
    <source>
        <strain evidence="1 2">PCC 7110</strain>
    </source>
</reference>
<proteinExistence type="predicted"/>
<dbReference type="EMBL" id="ANNX02000047">
    <property type="protein sequence ID" value="KYC36787.1"/>
    <property type="molecule type" value="Genomic_DNA"/>
</dbReference>
<accession>A0A139WWH5</accession>
<protein>
    <submittedName>
        <fullName evidence="1">Uncharacterized protein</fullName>
    </submittedName>
</protein>
<evidence type="ECO:0000313" key="2">
    <source>
        <dbReference type="Proteomes" id="UP000076925"/>
    </source>
</evidence>
<comment type="caution">
    <text evidence="1">The sequence shown here is derived from an EMBL/GenBank/DDBJ whole genome shotgun (WGS) entry which is preliminary data.</text>
</comment>
<organism evidence="1 2">
    <name type="scientific">Scytonema hofmannii PCC 7110</name>
    <dbReference type="NCBI Taxonomy" id="128403"/>
    <lineage>
        <taxon>Bacteria</taxon>
        <taxon>Bacillati</taxon>
        <taxon>Cyanobacteriota</taxon>
        <taxon>Cyanophyceae</taxon>
        <taxon>Nostocales</taxon>
        <taxon>Scytonemataceae</taxon>
        <taxon>Scytonema</taxon>
    </lineage>
</organism>
<evidence type="ECO:0000313" key="1">
    <source>
        <dbReference type="EMBL" id="KYC36787.1"/>
    </source>
</evidence>
<dbReference type="AlphaFoldDB" id="A0A139WWH5"/>
<keyword evidence="2" id="KW-1185">Reference proteome</keyword>
<dbReference type="Proteomes" id="UP000076925">
    <property type="component" value="Unassembled WGS sequence"/>
</dbReference>
<name>A0A139WWH5_9CYAN</name>
<sequence>MFVIRYGDPTEKTSFDIDYNGWLKQNGYKQLPVFTHSTTDDEFLLFEGKSEKLAVYTHSQSGDFLYYDIPSWDDALNLFKKFAQQTSIEK</sequence>